<evidence type="ECO:0000256" key="1">
    <source>
        <dbReference type="SAM" id="SignalP"/>
    </source>
</evidence>
<proteinExistence type="predicted"/>
<dbReference type="EMBL" id="BPMK01000001">
    <property type="protein sequence ID" value="GIZ50159.1"/>
    <property type="molecule type" value="Genomic_DNA"/>
</dbReference>
<dbReference type="Proteomes" id="UP000887222">
    <property type="component" value="Unassembled WGS sequence"/>
</dbReference>
<name>A0ABQ4PZ70_9BURK</name>
<feature type="chain" id="PRO_5046495319" evidence="1">
    <location>
        <begin position="20"/>
        <end position="130"/>
    </location>
</feature>
<reference evidence="2 3" key="1">
    <citation type="journal article" date="2022" name="Int. J. Syst. Evol. Microbiol.">
        <title>Noviherbaspirillum aridicola sp. nov., isolated from an arid soil in Pakistan.</title>
        <authorList>
            <person name="Khan I.U."/>
            <person name="Saqib M."/>
            <person name="Amin A."/>
            <person name="Hussain F."/>
            <person name="Li L."/>
            <person name="Liu Y.H."/>
            <person name="Fang B.Z."/>
            <person name="Ahmed I."/>
            <person name="Li W.J."/>
        </authorList>
    </citation>
    <scope>NUCLEOTIDE SEQUENCE [LARGE SCALE GENOMIC DNA]</scope>
    <source>
        <strain evidence="2 3">NCCP-691</strain>
    </source>
</reference>
<sequence>MRHAFIFSLSLCFALPAAAERLPPDECRQVAARLNADLPQQLSSHSILESVACVQGKSKPRLVYRNKVLADIRKPPPRVIERMKAEQRDAWCKDPAQRSLLAMLDVSYAYYDKSNRYLGALTHRIGDCGQ</sequence>
<comment type="caution">
    <text evidence="2">The sequence shown here is derived from an EMBL/GenBank/DDBJ whole genome shotgun (WGS) entry which is preliminary data.</text>
</comment>
<organism evidence="2 3">
    <name type="scientific">Noviherbaspirillum aridicola</name>
    <dbReference type="NCBI Taxonomy" id="2849687"/>
    <lineage>
        <taxon>Bacteria</taxon>
        <taxon>Pseudomonadati</taxon>
        <taxon>Pseudomonadota</taxon>
        <taxon>Betaproteobacteria</taxon>
        <taxon>Burkholderiales</taxon>
        <taxon>Oxalobacteraceae</taxon>
        <taxon>Noviherbaspirillum</taxon>
    </lineage>
</organism>
<feature type="signal peptide" evidence="1">
    <location>
        <begin position="1"/>
        <end position="19"/>
    </location>
</feature>
<protein>
    <submittedName>
        <fullName evidence="2">Uncharacterized protein</fullName>
    </submittedName>
</protein>
<evidence type="ECO:0000313" key="2">
    <source>
        <dbReference type="EMBL" id="GIZ50159.1"/>
    </source>
</evidence>
<dbReference type="RefSeq" id="WP_220806344.1">
    <property type="nucleotide sequence ID" value="NZ_BPMK01000001.1"/>
</dbReference>
<keyword evidence="3" id="KW-1185">Reference proteome</keyword>
<evidence type="ECO:0000313" key="3">
    <source>
        <dbReference type="Proteomes" id="UP000887222"/>
    </source>
</evidence>
<accession>A0ABQ4PZ70</accession>
<keyword evidence="1" id="KW-0732">Signal</keyword>
<gene>
    <name evidence="2" type="ORF">NCCP691_01730</name>
</gene>